<sequence>TVIESVCRQKMKPELPDKLYQVVSNACELYENTTEWINLDEIQEE</sequence>
<proteinExistence type="predicted"/>
<dbReference type="EMBL" id="BARV01045796">
    <property type="protein sequence ID" value="GAI71461.1"/>
    <property type="molecule type" value="Genomic_DNA"/>
</dbReference>
<name>X1RX49_9ZZZZ</name>
<feature type="non-terminal residue" evidence="1">
    <location>
        <position position="1"/>
    </location>
</feature>
<comment type="caution">
    <text evidence="1">The sequence shown here is derived from an EMBL/GenBank/DDBJ whole genome shotgun (WGS) entry which is preliminary data.</text>
</comment>
<reference evidence="1" key="1">
    <citation type="journal article" date="2014" name="Front. Microbiol.">
        <title>High frequency of phylogenetically diverse reductive dehalogenase-homologous genes in deep subseafloor sedimentary metagenomes.</title>
        <authorList>
            <person name="Kawai M."/>
            <person name="Futagami T."/>
            <person name="Toyoda A."/>
            <person name="Takaki Y."/>
            <person name="Nishi S."/>
            <person name="Hori S."/>
            <person name="Arai W."/>
            <person name="Tsubouchi T."/>
            <person name="Morono Y."/>
            <person name="Uchiyama I."/>
            <person name="Ito T."/>
            <person name="Fujiyama A."/>
            <person name="Inagaki F."/>
            <person name="Takami H."/>
        </authorList>
    </citation>
    <scope>NUCLEOTIDE SEQUENCE</scope>
    <source>
        <strain evidence="1">Expedition CK06-06</strain>
    </source>
</reference>
<accession>X1RX49</accession>
<dbReference type="AlphaFoldDB" id="X1RX49"/>
<organism evidence="1">
    <name type="scientific">marine sediment metagenome</name>
    <dbReference type="NCBI Taxonomy" id="412755"/>
    <lineage>
        <taxon>unclassified sequences</taxon>
        <taxon>metagenomes</taxon>
        <taxon>ecological metagenomes</taxon>
    </lineage>
</organism>
<gene>
    <name evidence="1" type="ORF">S06H3_66821</name>
</gene>
<evidence type="ECO:0000313" key="1">
    <source>
        <dbReference type="EMBL" id="GAI71461.1"/>
    </source>
</evidence>
<feature type="non-terminal residue" evidence="1">
    <location>
        <position position="45"/>
    </location>
</feature>
<protein>
    <submittedName>
        <fullName evidence="1">Uncharacterized protein</fullName>
    </submittedName>
</protein>